<organism evidence="2 3">
    <name type="scientific">Virgibacillus profundi</name>
    <dbReference type="NCBI Taxonomy" id="2024555"/>
    <lineage>
        <taxon>Bacteria</taxon>
        <taxon>Bacillati</taxon>
        <taxon>Bacillota</taxon>
        <taxon>Bacilli</taxon>
        <taxon>Bacillales</taxon>
        <taxon>Bacillaceae</taxon>
        <taxon>Virgibacillus</taxon>
    </lineage>
</organism>
<dbReference type="GO" id="GO:0006629">
    <property type="term" value="P:lipid metabolic process"/>
    <property type="evidence" value="ECO:0007669"/>
    <property type="project" value="InterPro"/>
</dbReference>
<reference evidence="2 3" key="1">
    <citation type="submission" date="2017-08" db="EMBL/GenBank/DDBJ databases">
        <title>Virgibacillus indicus sp. nov. and Virgibacillus profoundi sp. nov, two moderately halophilic bacteria isolated from marine sediment by using the Microfluidic Streak Plate.</title>
        <authorList>
            <person name="Xu B."/>
            <person name="Hu B."/>
            <person name="Wang J."/>
            <person name="Zhu Y."/>
            <person name="Huang L."/>
            <person name="Du W."/>
            <person name="Huang Y."/>
        </authorList>
    </citation>
    <scope>NUCLEOTIDE SEQUENCE [LARGE SCALE GENOMIC DNA]</scope>
    <source>
        <strain evidence="2 3">IO3-P3-H5</strain>
    </source>
</reference>
<comment type="caution">
    <text evidence="2">The sequence shown here is derived from an EMBL/GenBank/DDBJ whole genome shotgun (WGS) entry which is preliminary data.</text>
</comment>
<dbReference type="PANTHER" id="PTHR46211">
    <property type="entry name" value="GLYCEROPHOSPHORYL DIESTER PHOSPHODIESTERASE"/>
    <property type="match status" value="1"/>
</dbReference>
<dbReference type="Gene3D" id="3.20.20.190">
    <property type="entry name" value="Phosphatidylinositol (PI) phosphodiesterase"/>
    <property type="match status" value="1"/>
</dbReference>
<evidence type="ECO:0000313" key="3">
    <source>
        <dbReference type="Proteomes" id="UP000218887"/>
    </source>
</evidence>
<dbReference type="GO" id="GO:0008081">
    <property type="term" value="F:phosphoric diester hydrolase activity"/>
    <property type="evidence" value="ECO:0007669"/>
    <property type="project" value="InterPro"/>
</dbReference>
<feature type="domain" description="GP-PDE" evidence="1">
    <location>
        <begin position="2"/>
        <end position="238"/>
    </location>
</feature>
<dbReference type="SUPFAM" id="SSF51695">
    <property type="entry name" value="PLC-like phosphodiesterases"/>
    <property type="match status" value="1"/>
</dbReference>
<dbReference type="Pfam" id="PF03009">
    <property type="entry name" value="GDPD"/>
    <property type="match status" value="1"/>
</dbReference>
<proteinExistence type="predicted"/>
<sequence length="249" mass="28508">MTKIFAHRGSAGTHPENTMAAFKEAERIGADGIELDVHLTKDNQIAVIHDKTVDRTTNGTGDVGIHTLEELKKLDAGSHYAKKFNEETIPALTDVFSWMQGNTLELNIELKNVTVDYPGFEERLLEEIQRFELKDRIIFSSFNHDSLKKINELDSEIECAILYLEKLYKPWEYAKTLGAKGLHPHHPNTSEDMVKEAQRQGFPVRVYTINDEKVLEKFIRAGCEAIITDYPEKALQIRKRIEEKVRGKK</sequence>
<dbReference type="InterPro" id="IPR017946">
    <property type="entry name" value="PLC-like_Pdiesterase_TIM-brl"/>
</dbReference>
<dbReference type="CDD" id="cd08563">
    <property type="entry name" value="GDPD_TtGDE_like"/>
    <property type="match status" value="1"/>
</dbReference>
<evidence type="ECO:0000313" key="2">
    <source>
        <dbReference type="EMBL" id="PAV31676.1"/>
    </source>
</evidence>
<evidence type="ECO:0000259" key="1">
    <source>
        <dbReference type="PROSITE" id="PS51704"/>
    </source>
</evidence>
<dbReference type="InterPro" id="IPR030395">
    <property type="entry name" value="GP_PDE_dom"/>
</dbReference>
<accession>A0A2A2IK39</accession>
<dbReference type="AlphaFoldDB" id="A0A2A2IK39"/>
<dbReference type="Proteomes" id="UP000218887">
    <property type="component" value="Unassembled WGS sequence"/>
</dbReference>
<dbReference type="OrthoDB" id="384721at2"/>
<dbReference type="PROSITE" id="PS51704">
    <property type="entry name" value="GP_PDE"/>
    <property type="match status" value="1"/>
</dbReference>
<protein>
    <recommendedName>
        <fullName evidence="1">GP-PDE domain-containing protein</fullName>
    </recommendedName>
</protein>
<keyword evidence="3" id="KW-1185">Reference proteome</keyword>
<dbReference type="PANTHER" id="PTHR46211:SF1">
    <property type="entry name" value="GLYCEROPHOSPHODIESTER PHOSPHODIESTERASE, CYTOPLASMIC"/>
    <property type="match status" value="1"/>
</dbReference>
<dbReference type="EMBL" id="NPOA01000001">
    <property type="protein sequence ID" value="PAV31676.1"/>
    <property type="molecule type" value="Genomic_DNA"/>
</dbReference>
<gene>
    <name evidence="2" type="ORF">CIL05_00875</name>
</gene>
<name>A0A2A2IK39_9BACI</name>